<evidence type="ECO:0000256" key="6">
    <source>
        <dbReference type="ARBA" id="ARBA00022536"/>
    </source>
</evidence>
<evidence type="ECO:0000313" key="21">
    <source>
        <dbReference type="Ensembl" id="ENSSVLP00005022547.1"/>
    </source>
</evidence>
<dbReference type="InterPro" id="IPR002154">
    <property type="entry name" value="Neuregulin_C"/>
</dbReference>
<dbReference type="GeneTree" id="ENSGT00940000157326"/>
<dbReference type="InterPro" id="IPR040180">
    <property type="entry name" value="Neuregulin"/>
</dbReference>
<dbReference type="FunFam" id="2.60.40.10:FF:000263">
    <property type="entry name" value="Pro-neuregulin-1, membrane-bound isoform"/>
    <property type="match status" value="1"/>
</dbReference>
<evidence type="ECO:0000259" key="20">
    <source>
        <dbReference type="PROSITE" id="PS50835"/>
    </source>
</evidence>
<dbReference type="OrthoDB" id="8747558at2759"/>
<dbReference type="SUPFAM" id="SSF57196">
    <property type="entry name" value="EGF/Laminin"/>
    <property type="match status" value="1"/>
</dbReference>
<dbReference type="Pfam" id="PF02158">
    <property type="entry name" value="Neuregulin"/>
    <property type="match status" value="1"/>
</dbReference>
<dbReference type="PRINTS" id="PR01089">
    <property type="entry name" value="NEUREGULIN"/>
</dbReference>
<dbReference type="GO" id="GO:0007399">
    <property type="term" value="P:nervous system development"/>
    <property type="evidence" value="ECO:0007669"/>
    <property type="project" value="InterPro"/>
</dbReference>
<keyword evidence="9" id="KW-0339">Growth factor</keyword>
<evidence type="ECO:0000256" key="1">
    <source>
        <dbReference type="ARBA" id="ARBA00004251"/>
    </source>
</evidence>
<feature type="compositionally biased region" description="Basic residues" evidence="17">
    <location>
        <begin position="492"/>
        <end position="502"/>
    </location>
</feature>
<dbReference type="InterPro" id="IPR000742">
    <property type="entry name" value="EGF"/>
</dbReference>
<feature type="compositionally biased region" description="Low complexity" evidence="17">
    <location>
        <begin position="513"/>
        <end position="524"/>
    </location>
</feature>
<evidence type="ECO:0000256" key="12">
    <source>
        <dbReference type="ARBA" id="ARBA00023180"/>
    </source>
</evidence>
<feature type="transmembrane region" description="Helical" evidence="18">
    <location>
        <begin position="193"/>
        <end position="215"/>
    </location>
</feature>
<dbReference type="PANTHER" id="PTHR11100">
    <property type="entry name" value="HEREGULIN-NEUREGULIN FAMILY MEMBER"/>
    <property type="match status" value="1"/>
</dbReference>
<evidence type="ECO:0000256" key="15">
    <source>
        <dbReference type="ARBA" id="ARBA00062162"/>
    </source>
</evidence>
<evidence type="ECO:0000313" key="22">
    <source>
        <dbReference type="Proteomes" id="UP000694564"/>
    </source>
</evidence>
<keyword evidence="12" id="KW-0325">Glycoprotein</keyword>
<dbReference type="Ensembl" id="ENSSVLT00005025077.1">
    <property type="protein sequence ID" value="ENSSVLP00005022547.1"/>
    <property type="gene ID" value="ENSSVLG00005017132.1"/>
</dbReference>
<dbReference type="Proteomes" id="UP000694564">
    <property type="component" value="Chromosome 5"/>
</dbReference>
<keyword evidence="4" id="KW-1003">Cell membrane</keyword>
<dbReference type="PROSITE" id="PS00022">
    <property type="entry name" value="EGF_1"/>
    <property type="match status" value="1"/>
</dbReference>
<feature type="region of interest" description="Disordered" evidence="17">
    <location>
        <begin position="474"/>
        <end position="538"/>
    </location>
</feature>
<dbReference type="InterPro" id="IPR007110">
    <property type="entry name" value="Ig-like_dom"/>
</dbReference>
<feature type="disulfide bond" evidence="16">
    <location>
        <begin position="157"/>
        <end position="166"/>
    </location>
</feature>
<evidence type="ECO:0000256" key="3">
    <source>
        <dbReference type="ARBA" id="ARBA00008216"/>
    </source>
</evidence>
<dbReference type="GO" id="GO:0008083">
    <property type="term" value="F:growth factor activity"/>
    <property type="evidence" value="ECO:0007669"/>
    <property type="project" value="UniProtKB-KW"/>
</dbReference>
<keyword evidence="6 16" id="KW-0245">EGF-like domain</keyword>
<keyword evidence="13" id="KW-0393">Immunoglobulin domain</keyword>
<evidence type="ECO:0000256" key="8">
    <source>
        <dbReference type="ARBA" id="ARBA00022989"/>
    </source>
</evidence>
<evidence type="ECO:0000256" key="11">
    <source>
        <dbReference type="ARBA" id="ARBA00023157"/>
    </source>
</evidence>
<feature type="domain" description="Ig-like" evidence="20">
    <location>
        <begin position="16"/>
        <end position="107"/>
    </location>
</feature>
<dbReference type="GO" id="GO:0005615">
    <property type="term" value="C:extracellular space"/>
    <property type="evidence" value="ECO:0007669"/>
    <property type="project" value="TreeGrafter"/>
</dbReference>
<reference evidence="21" key="1">
    <citation type="submission" date="2025-08" db="UniProtKB">
        <authorList>
            <consortium name="Ensembl"/>
        </authorList>
    </citation>
    <scope>IDENTIFICATION</scope>
</reference>
<evidence type="ECO:0000256" key="18">
    <source>
        <dbReference type="SAM" id="Phobius"/>
    </source>
</evidence>
<comment type="subunit">
    <text evidence="15">The cytoplasmic domain interacts with the LIM domain region of LIMK1. Forms a ternary complex with ERBB3 and ITGAV:ITGB3 or ITGA6:ITGB4. Interacts with NRDC and BACE1.</text>
</comment>
<dbReference type="GO" id="GO:0035556">
    <property type="term" value="P:intracellular signal transduction"/>
    <property type="evidence" value="ECO:0007669"/>
    <property type="project" value="TreeGrafter"/>
</dbReference>
<dbReference type="InterPro" id="IPR003598">
    <property type="entry name" value="Ig_sub2"/>
</dbReference>
<dbReference type="InterPro" id="IPR018250">
    <property type="entry name" value="NRG1"/>
</dbReference>
<comment type="subcellular location">
    <subcellularLocation>
        <location evidence="1">Cell membrane</location>
        <topology evidence="1">Single-pass type I membrane protein</topology>
    </subcellularLocation>
    <subcellularLocation>
        <location evidence="2">Secreted</location>
    </subcellularLocation>
</comment>
<accession>A0A8D2DD58</accession>
<dbReference type="PROSITE" id="PS50835">
    <property type="entry name" value="IG_LIKE"/>
    <property type="match status" value="1"/>
</dbReference>
<dbReference type="Gene3D" id="2.10.25.10">
    <property type="entry name" value="Laminin"/>
    <property type="match status" value="1"/>
</dbReference>
<keyword evidence="8 18" id="KW-1133">Transmembrane helix</keyword>
<feature type="region of interest" description="Disordered" evidence="17">
    <location>
        <begin position="1"/>
        <end position="22"/>
    </location>
</feature>
<evidence type="ECO:0000256" key="13">
    <source>
        <dbReference type="ARBA" id="ARBA00023319"/>
    </source>
</evidence>
<dbReference type="GO" id="GO:0048513">
    <property type="term" value="P:animal organ development"/>
    <property type="evidence" value="ECO:0007669"/>
    <property type="project" value="TreeGrafter"/>
</dbReference>
<dbReference type="PANTHER" id="PTHR11100:SF7">
    <property type="entry name" value="PRO-NEUREGULIN-1, MEMBRANE-BOUND ISOFORM"/>
    <property type="match status" value="1"/>
</dbReference>
<reference evidence="21" key="2">
    <citation type="submission" date="2025-09" db="UniProtKB">
        <authorList>
            <consortium name="Ensembl"/>
        </authorList>
    </citation>
    <scope>IDENTIFICATION</scope>
</reference>
<evidence type="ECO:0000256" key="5">
    <source>
        <dbReference type="ARBA" id="ARBA00022525"/>
    </source>
</evidence>
<keyword evidence="5" id="KW-0964">Secreted</keyword>
<evidence type="ECO:0000256" key="2">
    <source>
        <dbReference type="ARBA" id="ARBA00004613"/>
    </source>
</evidence>
<dbReference type="GO" id="GO:0010646">
    <property type="term" value="P:regulation of cell communication"/>
    <property type="evidence" value="ECO:0007669"/>
    <property type="project" value="UniProtKB-ARBA"/>
</dbReference>
<dbReference type="PROSITE" id="PS50026">
    <property type="entry name" value="EGF_3"/>
    <property type="match status" value="1"/>
</dbReference>
<evidence type="ECO:0000256" key="7">
    <source>
        <dbReference type="ARBA" id="ARBA00022692"/>
    </source>
</evidence>
<dbReference type="Gene3D" id="2.60.40.10">
    <property type="entry name" value="Immunoglobulins"/>
    <property type="match status" value="1"/>
</dbReference>
<dbReference type="CDD" id="cd05895">
    <property type="entry name" value="Ig_Pro_neuregulin-1"/>
    <property type="match status" value="1"/>
</dbReference>
<evidence type="ECO:0000256" key="10">
    <source>
        <dbReference type="ARBA" id="ARBA00023136"/>
    </source>
</evidence>
<dbReference type="AlphaFoldDB" id="A0A8D2DD58"/>
<gene>
    <name evidence="21" type="primary">NRG1</name>
</gene>
<keyword evidence="11 16" id="KW-1015">Disulfide bond</keyword>
<evidence type="ECO:0000256" key="14">
    <source>
        <dbReference type="ARBA" id="ARBA00034341"/>
    </source>
</evidence>
<evidence type="ECO:0000256" key="9">
    <source>
        <dbReference type="ARBA" id="ARBA00023030"/>
    </source>
</evidence>
<feature type="compositionally biased region" description="Polar residues" evidence="17">
    <location>
        <begin position="323"/>
        <end position="333"/>
    </location>
</feature>
<organism evidence="21 22">
    <name type="scientific">Sciurus vulgaris</name>
    <name type="common">Eurasian red squirrel</name>
    <dbReference type="NCBI Taxonomy" id="55149"/>
    <lineage>
        <taxon>Eukaryota</taxon>
        <taxon>Metazoa</taxon>
        <taxon>Chordata</taxon>
        <taxon>Craniata</taxon>
        <taxon>Vertebrata</taxon>
        <taxon>Euteleostomi</taxon>
        <taxon>Mammalia</taxon>
        <taxon>Eutheria</taxon>
        <taxon>Euarchontoglires</taxon>
        <taxon>Glires</taxon>
        <taxon>Rodentia</taxon>
        <taxon>Sciuromorpha</taxon>
        <taxon>Sciuridae</taxon>
        <taxon>Sciurinae</taxon>
        <taxon>Sciurini</taxon>
        <taxon>Sciurus</taxon>
    </lineage>
</organism>
<feature type="region of interest" description="Disordered" evidence="17">
    <location>
        <begin position="284"/>
        <end position="309"/>
    </location>
</feature>
<feature type="region of interest" description="Disordered" evidence="17">
    <location>
        <begin position="323"/>
        <end position="353"/>
    </location>
</feature>
<feature type="compositionally biased region" description="Gly residues" evidence="17">
    <location>
        <begin position="337"/>
        <end position="347"/>
    </location>
</feature>
<keyword evidence="10 18" id="KW-0472">Membrane</keyword>
<feature type="domain" description="EGF-like" evidence="19">
    <location>
        <begin position="123"/>
        <end position="167"/>
    </location>
</feature>
<dbReference type="GO" id="GO:0045499">
    <property type="term" value="F:chemorepellent activity"/>
    <property type="evidence" value="ECO:0007669"/>
    <property type="project" value="TreeGrafter"/>
</dbReference>
<dbReference type="InterPro" id="IPR013783">
    <property type="entry name" value="Ig-like_fold"/>
</dbReference>
<dbReference type="InterPro" id="IPR013098">
    <property type="entry name" value="Ig_I-set"/>
</dbReference>
<dbReference type="SMART" id="SM00408">
    <property type="entry name" value="IGc2"/>
    <property type="match status" value="1"/>
</dbReference>
<dbReference type="GO" id="GO:0051094">
    <property type="term" value="P:positive regulation of developmental process"/>
    <property type="evidence" value="ECO:0007669"/>
    <property type="project" value="UniProtKB-ARBA"/>
</dbReference>
<dbReference type="Pfam" id="PF07679">
    <property type="entry name" value="I-set"/>
    <property type="match status" value="1"/>
</dbReference>
<proteinExistence type="inferred from homology"/>
<comment type="similarity">
    <text evidence="3">Belongs to the neuregulin family.</text>
</comment>
<dbReference type="CDD" id="cd00053">
    <property type="entry name" value="EGF"/>
    <property type="match status" value="1"/>
</dbReference>
<protein>
    <recommendedName>
        <fullName evidence="14">Pro-neuregulin-1, membrane-bound isoform</fullName>
    </recommendedName>
</protein>
<evidence type="ECO:0000256" key="17">
    <source>
        <dbReference type="SAM" id="MobiDB-lite"/>
    </source>
</evidence>
<name>A0A8D2DD58_SCIVU</name>
<comment type="caution">
    <text evidence="16">Lacks conserved residue(s) required for the propagation of feature annotation.</text>
</comment>
<dbReference type="InterPro" id="IPR003599">
    <property type="entry name" value="Ig_sub"/>
</dbReference>
<evidence type="ECO:0000256" key="16">
    <source>
        <dbReference type="PROSITE-ProRule" id="PRU00076"/>
    </source>
</evidence>
<dbReference type="GO" id="GO:0005886">
    <property type="term" value="C:plasma membrane"/>
    <property type="evidence" value="ECO:0007669"/>
    <property type="project" value="UniProtKB-SubCell"/>
</dbReference>
<dbReference type="GO" id="GO:0030296">
    <property type="term" value="F:protein tyrosine kinase activator activity"/>
    <property type="evidence" value="ECO:0007669"/>
    <property type="project" value="TreeGrafter"/>
</dbReference>
<dbReference type="SMART" id="SM00181">
    <property type="entry name" value="EGF"/>
    <property type="match status" value="1"/>
</dbReference>
<dbReference type="FunFam" id="2.10.25.10:FF:000073">
    <property type="entry name" value="Pro-neuregulin-1, membrane-bound isoform A"/>
    <property type="match status" value="1"/>
</dbReference>
<sequence length="590" mass="65513">MGKGSAGRVRTTALPPRLKEMKSQESVAGSKLVLRCETSSEYSSLKFKWFKNGNELNRKNKPQNIKIQKKPGKSELRINKASLADSGEYMCKVISKLGNDSASANITIVDSNATSTSTTGTSHLVKCAEKEKTFCVNGGECFMVKDLSNPSRYLCKCPNEFTGDRCQNYVMASFYKHLGIEFMEAEELYQKRVLTISGICIALLVVGIMCVVAYCKTKKQRKKLHDRLRQSLRSERNNMVNIANGPHHPNPPPENVQLVNQYVSKNVISSEHIVEREAETSFSTSHYTSTAHHSTTVTQTPSHSWSNGHTESIISESHSVIMTSSVENSRHSSPTGGPRGRLNGTGGPRECNSFLRHARETPDSYRDSPHSERYVSAMTTPARMSPVDFHTPSSPKSPPSEMSPPASSMTVSMPSMAVSPFIEEERPLLLVTPPRLREKKYEHHPQQFNSFHHNPAHESNSLPPSPLRIVEDEEYETTQEYEPAQEPVKKLANSRRAKRTKPNGHIANRLEMDSNTSSENSNSESETEDERVGEDTPFLGIQNPLAASLEAAPAFRLADSRTNPAGRFSTQEELQARLSSVIANQDPIAV</sequence>
<keyword evidence="7 18" id="KW-0812">Transmembrane</keyword>
<dbReference type="GO" id="GO:0023051">
    <property type="term" value="P:regulation of signaling"/>
    <property type="evidence" value="ECO:0007669"/>
    <property type="project" value="UniProtKB-ARBA"/>
</dbReference>
<dbReference type="SMART" id="SM00409">
    <property type="entry name" value="IG"/>
    <property type="match status" value="1"/>
</dbReference>
<dbReference type="SUPFAM" id="SSF48726">
    <property type="entry name" value="Immunoglobulin"/>
    <property type="match status" value="1"/>
</dbReference>
<feature type="region of interest" description="Disordered" evidence="17">
    <location>
        <begin position="378"/>
        <end position="411"/>
    </location>
</feature>
<keyword evidence="22" id="KW-1185">Reference proteome</keyword>
<evidence type="ECO:0000259" key="19">
    <source>
        <dbReference type="PROSITE" id="PS50026"/>
    </source>
</evidence>
<dbReference type="GO" id="GO:0030154">
    <property type="term" value="P:cell differentiation"/>
    <property type="evidence" value="ECO:0007669"/>
    <property type="project" value="TreeGrafter"/>
</dbReference>
<evidence type="ECO:0000256" key="4">
    <source>
        <dbReference type="ARBA" id="ARBA00022475"/>
    </source>
</evidence>
<dbReference type="InterPro" id="IPR036179">
    <property type="entry name" value="Ig-like_dom_sf"/>
</dbReference>
<feature type="compositionally biased region" description="Low complexity" evidence="17">
    <location>
        <begin position="284"/>
        <end position="300"/>
    </location>
</feature>